<name>A0A813RQJ7_ADIRI</name>
<evidence type="ECO:0000256" key="1">
    <source>
        <dbReference type="SAM" id="Phobius"/>
    </source>
</evidence>
<evidence type="ECO:0000313" key="2">
    <source>
        <dbReference type="EMBL" id="CAF0784484.1"/>
    </source>
</evidence>
<proteinExistence type="predicted"/>
<evidence type="ECO:0000313" key="3">
    <source>
        <dbReference type="Proteomes" id="UP000663852"/>
    </source>
</evidence>
<accession>A0A813RQJ7</accession>
<dbReference type="Proteomes" id="UP000663852">
    <property type="component" value="Unassembled WGS sequence"/>
</dbReference>
<protein>
    <submittedName>
        <fullName evidence="2">Uncharacterized protein</fullName>
    </submittedName>
</protein>
<keyword evidence="1" id="KW-1133">Transmembrane helix</keyword>
<dbReference type="EMBL" id="CAJNOJ010000010">
    <property type="protein sequence ID" value="CAF0784484.1"/>
    <property type="molecule type" value="Genomic_DNA"/>
</dbReference>
<feature type="transmembrane region" description="Helical" evidence="1">
    <location>
        <begin position="12"/>
        <end position="31"/>
    </location>
</feature>
<keyword evidence="1" id="KW-0812">Transmembrane</keyword>
<sequence>MQNHSFRKRSNPIMNSTIIFAGILSYFLLMLTATHSFILSDKGNNDEDHLLLHQPYALSPNRFMAIYRDEASMAENSDENEDHELEKRRFNAWAGKRNVFTKRRFNAWAGRR</sequence>
<keyword evidence="1" id="KW-0472">Membrane</keyword>
<gene>
    <name evidence="2" type="ORF">EDS130_LOCUS4015</name>
</gene>
<comment type="caution">
    <text evidence="2">The sequence shown here is derived from an EMBL/GenBank/DDBJ whole genome shotgun (WGS) entry which is preliminary data.</text>
</comment>
<dbReference type="OrthoDB" id="9979676at2759"/>
<organism evidence="2 3">
    <name type="scientific">Adineta ricciae</name>
    <name type="common">Rotifer</name>
    <dbReference type="NCBI Taxonomy" id="249248"/>
    <lineage>
        <taxon>Eukaryota</taxon>
        <taxon>Metazoa</taxon>
        <taxon>Spiralia</taxon>
        <taxon>Gnathifera</taxon>
        <taxon>Rotifera</taxon>
        <taxon>Eurotatoria</taxon>
        <taxon>Bdelloidea</taxon>
        <taxon>Adinetida</taxon>
        <taxon>Adinetidae</taxon>
        <taxon>Adineta</taxon>
    </lineage>
</organism>
<dbReference type="AlphaFoldDB" id="A0A813RQJ7"/>
<reference evidence="2" key="1">
    <citation type="submission" date="2021-02" db="EMBL/GenBank/DDBJ databases">
        <authorList>
            <person name="Nowell W R."/>
        </authorList>
    </citation>
    <scope>NUCLEOTIDE SEQUENCE</scope>
</reference>